<gene>
    <name evidence="2" type="primary">scpA</name>
    <name evidence="2" type="ordered locus">CSE_04890</name>
</gene>
<evidence type="ECO:0000256" key="1">
    <source>
        <dbReference type="ARBA" id="ARBA00044777"/>
    </source>
</evidence>
<dbReference type="Pfam" id="PF02616">
    <property type="entry name" value="SMC_ScpA"/>
    <property type="match status" value="1"/>
</dbReference>
<dbReference type="InterPro" id="IPR023093">
    <property type="entry name" value="ScpA-like_C"/>
</dbReference>
<sequence length="208" mass="24156">MSLEEIVGEAKRSKNYLLSISILELIDNELQGSYDFELSEKILLLATLLELKSELLLYLLGLKEQRKKTLQEENIDDIIDVLEKSVEKTVIKRAFVEKVSANEIPVSRLEKIVKEVLQREKYYENKTIPVQQVSVAEIIEQLKKKLTQFVEIDFKKLIEECNSKIEVIATFLAVLILAKNKFLRILQEDHFSPIILRLNEEGRVSLRN</sequence>
<dbReference type="OrthoDB" id="9811016at2"/>
<protein>
    <recommendedName>
        <fullName evidence="1">Segregation and condensation protein A</fullName>
    </recommendedName>
</protein>
<dbReference type="Proteomes" id="UP000004793">
    <property type="component" value="Chromosome"/>
</dbReference>
<dbReference type="PANTHER" id="PTHR33969">
    <property type="entry name" value="SEGREGATION AND CONDENSATION PROTEIN A"/>
    <property type="match status" value="1"/>
</dbReference>
<dbReference type="InterPro" id="IPR003768">
    <property type="entry name" value="ScpA"/>
</dbReference>
<dbReference type="EMBL" id="AP012051">
    <property type="protein sequence ID" value="BAL80615.1"/>
    <property type="molecule type" value="Genomic_DNA"/>
</dbReference>
<keyword evidence="3" id="KW-1185">Reference proteome</keyword>
<organism evidence="2 3">
    <name type="scientific">Caldisericum exile (strain DSM 21853 / NBRC 104410 / AZM16c01)</name>
    <dbReference type="NCBI Taxonomy" id="511051"/>
    <lineage>
        <taxon>Bacteria</taxon>
        <taxon>Pseudomonadati</taxon>
        <taxon>Caldisericota/Cryosericota group</taxon>
        <taxon>Caldisericota</taxon>
        <taxon>Caldisericia</taxon>
        <taxon>Caldisericales</taxon>
        <taxon>Caldisericaceae</taxon>
        <taxon>Caldisericum</taxon>
    </lineage>
</organism>
<dbReference type="RefSeq" id="WP_014453021.1">
    <property type="nucleotide sequence ID" value="NC_017096.1"/>
</dbReference>
<name>A0A7U6JFU3_CALEA</name>
<accession>A0A7U6JFU3</accession>
<dbReference type="PANTHER" id="PTHR33969:SF2">
    <property type="entry name" value="SEGREGATION AND CONDENSATION PROTEIN A"/>
    <property type="match status" value="1"/>
</dbReference>
<evidence type="ECO:0000313" key="2">
    <source>
        <dbReference type="EMBL" id="BAL80615.1"/>
    </source>
</evidence>
<evidence type="ECO:0000313" key="3">
    <source>
        <dbReference type="Proteomes" id="UP000004793"/>
    </source>
</evidence>
<dbReference type="AlphaFoldDB" id="A0A7U6JFU3"/>
<dbReference type="KEGG" id="cex:CSE_04890"/>
<dbReference type="Gene3D" id="1.10.10.580">
    <property type="entry name" value="Structural maintenance of chromosome 1. Chain E"/>
    <property type="match status" value="1"/>
</dbReference>
<reference evidence="2 3" key="1">
    <citation type="submission" date="2011-01" db="EMBL/GenBank/DDBJ databases">
        <title>Whole genome sequence of Caldisericum exile AZM16c01.</title>
        <authorList>
            <person name="Narita-Yamada S."/>
            <person name="Kawakoshi A."/>
            <person name="Nakamura S."/>
            <person name="Sasagawa M."/>
            <person name="Fukada J."/>
            <person name="Sekine M."/>
            <person name="Kato Y."/>
            <person name="Fukai R."/>
            <person name="Sasaki K."/>
            <person name="Hanamaki A."/>
            <person name="Narita H."/>
            <person name="Konno Y."/>
            <person name="Mori K."/>
            <person name="Yamazaki S."/>
            <person name="Suzuki K."/>
            <person name="Fujita N."/>
        </authorList>
    </citation>
    <scope>NUCLEOTIDE SEQUENCE [LARGE SCALE GENOMIC DNA]</scope>
    <source>
        <strain evidence="3">DSM 21853 / NBRC 104410 / AZM16c01</strain>
    </source>
</reference>
<proteinExistence type="predicted"/>